<dbReference type="InterPro" id="IPR000515">
    <property type="entry name" value="MetI-like"/>
</dbReference>
<organism evidence="13 14">
    <name type="scientific">Neokomagataea tanensis</name>
    <dbReference type="NCBI Taxonomy" id="661191"/>
    <lineage>
        <taxon>Bacteria</taxon>
        <taxon>Pseudomonadati</taxon>
        <taxon>Pseudomonadota</taxon>
        <taxon>Alphaproteobacteria</taxon>
        <taxon>Acetobacterales</taxon>
        <taxon>Acetobacteraceae</taxon>
        <taxon>Neokomagataea</taxon>
    </lineage>
</organism>
<keyword evidence="4" id="KW-1003">Cell membrane</keyword>
<evidence type="ECO:0000256" key="8">
    <source>
        <dbReference type="ARBA" id="ARBA00023136"/>
    </source>
</evidence>
<evidence type="ECO:0000256" key="3">
    <source>
        <dbReference type="ARBA" id="ARBA00022448"/>
    </source>
</evidence>
<dbReference type="PANTHER" id="PTHR30425">
    <property type="entry name" value="PHOSPHATE TRANSPORT SYSTEM PERMEASE PROTEIN PST"/>
    <property type="match status" value="1"/>
</dbReference>
<name>A0A4Y6V858_9PROT</name>
<dbReference type="GO" id="GO:0006817">
    <property type="term" value="P:phosphate ion transport"/>
    <property type="evidence" value="ECO:0007669"/>
    <property type="project" value="UniProtKB-KW"/>
</dbReference>
<dbReference type="Pfam" id="PF00528">
    <property type="entry name" value="BPD_transp_1"/>
    <property type="match status" value="1"/>
</dbReference>
<keyword evidence="7 9" id="KW-1133">Transmembrane helix</keyword>
<evidence type="ECO:0000259" key="12">
    <source>
        <dbReference type="PROSITE" id="PS50928"/>
    </source>
</evidence>
<dbReference type="Gene3D" id="1.10.3720.10">
    <property type="entry name" value="MetI-like"/>
    <property type="match status" value="1"/>
</dbReference>
<feature type="region of interest" description="Disordered" evidence="11">
    <location>
        <begin position="1"/>
        <end position="24"/>
    </location>
</feature>
<dbReference type="OrthoDB" id="9785113at2"/>
<sequence>MTLAPTRQSESQRSASLSSGMEDKKSSWTDTLFHTLVSGSALLVLLVLGGLVLLMGYGGRDALHIFGLKFVFHNIWNPVTNEYGAWAPLFGTIISTLIGVLIAVPLAFGTAFWLTAIASPRVASVIGMAVQLLAAVPSIIFGMWGFFTIVPFVARHIQPFLTHHFRHTPLLGPLIHGAPFGTGLLTAGLVLAVMIAPFMTAVMRDVFNAVPPMLRESAYGLGATRWDVMRKIIVPWSRSGMIGAAVLGMGRALGETMAVTFVIGNVTDVGWSLFAPRSTVASLIALQFPESPAGSIRLSSLLALGFILMLLSFVSLALARVLRGDTK</sequence>
<evidence type="ECO:0000256" key="7">
    <source>
        <dbReference type="ARBA" id="ARBA00022989"/>
    </source>
</evidence>
<dbReference type="EMBL" id="CP032485">
    <property type="protein sequence ID" value="QDH24870.1"/>
    <property type="molecule type" value="Genomic_DNA"/>
</dbReference>
<feature type="transmembrane region" description="Helical" evidence="9">
    <location>
        <begin position="32"/>
        <end position="55"/>
    </location>
</feature>
<dbReference type="InterPro" id="IPR035906">
    <property type="entry name" value="MetI-like_sf"/>
</dbReference>
<evidence type="ECO:0000313" key="14">
    <source>
        <dbReference type="Proteomes" id="UP000317214"/>
    </source>
</evidence>
<feature type="domain" description="ABC transmembrane type-1" evidence="12">
    <location>
        <begin position="89"/>
        <end position="319"/>
    </location>
</feature>
<evidence type="ECO:0000256" key="1">
    <source>
        <dbReference type="ARBA" id="ARBA00004651"/>
    </source>
</evidence>
<evidence type="ECO:0000256" key="2">
    <source>
        <dbReference type="ARBA" id="ARBA00007069"/>
    </source>
</evidence>
<gene>
    <name evidence="13" type="primary">pstC</name>
    <name evidence="13" type="ORF">D5366_06165</name>
</gene>
<evidence type="ECO:0000256" key="10">
    <source>
        <dbReference type="RuleBase" id="RU363054"/>
    </source>
</evidence>
<dbReference type="Proteomes" id="UP000317214">
    <property type="component" value="Chromosome"/>
</dbReference>
<feature type="transmembrane region" description="Helical" evidence="9">
    <location>
        <begin position="301"/>
        <end position="322"/>
    </location>
</feature>
<comment type="function">
    <text evidence="10">Part of the binding-protein-dependent transport system for phosphate; probably responsible for the translocation of the substrate across the membrane.</text>
</comment>
<evidence type="ECO:0000256" key="6">
    <source>
        <dbReference type="ARBA" id="ARBA00022692"/>
    </source>
</evidence>
<evidence type="ECO:0000313" key="13">
    <source>
        <dbReference type="EMBL" id="QDH24870.1"/>
    </source>
</evidence>
<comment type="subcellular location">
    <subcellularLocation>
        <location evidence="10">Cell inner membrane</location>
        <topology evidence="10">Multi-pass membrane protein</topology>
    </subcellularLocation>
    <subcellularLocation>
        <location evidence="1 9">Cell membrane</location>
        <topology evidence="1 9">Multi-pass membrane protein</topology>
    </subcellularLocation>
</comment>
<dbReference type="AlphaFoldDB" id="A0A4Y6V858"/>
<feature type="transmembrane region" description="Helical" evidence="9">
    <location>
        <begin position="239"/>
        <end position="263"/>
    </location>
</feature>
<proteinExistence type="inferred from homology"/>
<dbReference type="PANTHER" id="PTHR30425:SF1">
    <property type="entry name" value="PHOSPHATE TRANSPORT SYSTEM PERMEASE PROTEIN PSTC"/>
    <property type="match status" value="1"/>
</dbReference>
<reference evidence="13 14" key="1">
    <citation type="submission" date="2018-09" db="EMBL/GenBank/DDBJ databases">
        <title>The complete genome sequence of Neokomagataea tanensis NBRC 106556(T).</title>
        <authorList>
            <person name="Chua K.-O."/>
            <person name="See-Too W.-S."/>
            <person name="Hong K.-W."/>
            <person name="Yin W.-F."/>
            <person name="Chan K.-G."/>
        </authorList>
    </citation>
    <scope>NUCLEOTIDE SEQUENCE [LARGE SCALE GENOMIC DNA]</scope>
    <source>
        <strain evidence="14">AH13 \ NBRC 106556</strain>
    </source>
</reference>
<feature type="transmembrane region" description="Helical" evidence="9">
    <location>
        <begin position="85"/>
        <end position="114"/>
    </location>
</feature>
<feature type="compositionally biased region" description="Low complexity" evidence="11">
    <location>
        <begin position="7"/>
        <end position="19"/>
    </location>
</feature>
<keyword evidence="10" id="KW-0997">Cell inner membrane</keyword>
<protein>
    <recommendedName>
        <fullName evidence="10">Phosphate transport system permease protein</fullName>
    </recommendedName>
</protein>
<dbReference type="PROSITE" id="PS50928">
    <property type="entry name" value="ABC_TM1"/>
    <property type="match status" value="1"/>
</dbReference>
<dbReference type="GO" id="GO:0005886">
    <property type="term" value="C:plasma membrane"/>
    <property type="evidence" value="ECO:0007669"/>
    <property type="project" value="UniProtKB-SubCell"/>
</dbReference>
<evidence type="ECO:0000256" key="11">
    <source>
        <dbReference type="SAM" id="MobiDB-lite"/>
    </source>
</evidence>
<dbReference type="GO" id="GO:0005315">
    <property type="term" value="F:phosphate transmembrane transporter activity"/>
    <property type="evidence" value="ECO:0007669"/>
    <property type="project" value="InterPro"/>
</dbReference>
<keyword evidence="5 10" id="KW-0592">Phosphate transport</keyword>
<evidence type="ECO:0000256" key="4">
    <source>
        <dbReference type="ARBA" id="ARBA00022475"/>
    </source>
</evidence>
<dbReference type="CDD" id="cd06261">
    <property type="entry name" value="TM_PBP2"/>
    <property type="match status" value="1"/>
</dbReference>
<keyword evidence="14" id="KW-1185">Reference proteome</keyword>
<dbReference type="InterPro" id="IPR011864">
    <property type="entry name" value="Phosphate_PstC"/>
</dbReference>
<keyword evidence="8 9" id="KW-0472">Membrane</keyword>
<dbReference type="InterPro" id="IPR051124">
    <property type="entry name" value="Phosphate_Transport_Permease"/>
</dbReference>
<comment type="similarity">
    <text evidence="2 10">Belongs to the binding-protein-dependent transport system permease family. CysTW subfamily.</text>
</comment>
<evidence type="ECO:0000256" key="5">
    <source>
        <dbReference type="ARBA" id="ARBA00022592"/>
    </source>
</evidence>
<evidence type="ECO:0000256" key="9">
    <source>
        <dbReference type="RuleBase" id="RU363032"/>
    </source>
</evidence>
<keyword evidence="3 9" id="KW-0813">Transport</keyword>
<dbReference type="RefSeq" id="WP_141492714.1">
    <property type="nucleotide sequence ID" value="NZ_CP032485.1"/>
</dbReference>
<feature type="transmembrane region" description="Helical" evidence="9">
    <location>
        <begin position="174"/>
        <end position="196"/>
    </location>
</feature>
<dbReference type="KEGG" id="ntn:D5366_06165"/>
<dbReference type="SUPFAM" id="SSF161098">
    <property type="entry name" value="MetI-like"/>
    <property type="match status" value="1"/>
</dbReference>
<dbReference type="NCBIfam" id="TIGR02138">
    <property type="entry name" value="phosphate_pstC"/>
    <property type="match status" value="1"/>
</dbReference>
<accession>A0A4Y6V858</accession>
<keyword evidence="6 9" id="KW-0812">Transmembrane</keyword>
<feature type="transmembrane region" description="Helical" evidence="9">
    <location>
        <begin position="126"/>
        <end position="154"/>
    </location>
</feature>